<gene>
    <name evidence="9" type="ORF">CWI84_08980</name>
</gene>
<reference evidence="9 10" key="1">
    <citation type="journal article" date="2011" name="Front. Microbiol.">
        <title>Genomic signatures of strain selection and enhancement in Bacillus atrophaeus var. globigii, a historical biowarfare simulant.</title>
        <authorList>
            <person name="Gibbons H.S."/>
            <person name="Broomall S.M."/>
            <person name="McNew L.A."/>
            <person name="Daligault H."/>
            <person name="Chapman C."/>
            <person name="Bruce D."/>
            <person name="Karavis M."/>
            <person name="Krepps M."/>
            <person name="McGregor P.A."/>
            <person name="Hong C."/>
            <person name="Park K.H."/>
            <person name="Akmal A."/>
            <person name="Feldman A."/>
            <person name="Lin J.S."/>
            <person name="Chang W.E."/>
            <person name="Higgs B.W."/>
            <person name="Demirev P."/>
            <person name="Lindquist J."/>
            <person name="Liem A."/>
            <person name="Fochler E."/>
            <person name="Read T.D."/>
            <person name="Tapia R."/>
            <person name="Johnson S."/>
            <person name="Bishop-Lilly K.A."/>
            <person name="Detter C."/>
            <person name="Han C."/>
            <person name="Sozhamannan S."/>
            <person name="Rosenzweig C.N."/>
            <person name="Skowronski E.W."/>
        </authorList>
    </citation>
    <scope>NUCLEOTIDE SEQUENCE [LARGE SCALE GENOMIC DNA]</scope>
    <source>
        <strain evidence="9 10">CC-PW-9</strain>
    </source>
</reference>
<keyword evidence="7 8" id="KW-0472">Membrane</keyword>
<feature type="transmembrane region" description="Helical" evidence="8">
    <location>
        <begin position="378"/>
        <end position="398"/>
    </location>
</feature>
<feature type="transmembrane region" description="Helical" evidence="8">
    <location>
        <begin position="97"/>
        <end position="126"/>
    </location>
</feature>
<feature type="transmembrane region" description="Helical" evidence="8">
    <location>
        <begin position="304"/>
        <end position="330"/>
    </location>
</feature>
<feature type="transmembrane region" description="Helical" evidence="8">
    <location>
        <begin position="50"/>
        <end position="72"/>
    </location>
</feature>
<dbReference type="InterPro" id="IPR007498">
    <property type="entry name" value="PqiA-like"/>
</dbReference>
<comment type="caution">
    <text evidence="9">The sequence shown here is derived from an EMBL/GenBank/DDBJ whole genome shotgun (WGS) entry which is preliminary data.</text>
</comment>
<keyword evidence="6 8" id="KW-1133">Transmembrane helix</keyword>
<evidence type="ECO:0000256" key="8">
    <source>
        <dbReference type="SAM" id="Phobius"/>
    </source>
</evidence>
<feature type="transmembrane region" description="Helical" evidence="8">
    <location>
        <begin position="174"/>
        <end position="192"/>
    </location>
</feature>
<evidence type="ECO:0000256" key="7">
    <source>
        <dbReference type="ARBA" id="ARBA00023136"/>
    </source>
</evidence>
<dbReference type="AlphaFoldDB" id="A0A432ZPE0"/>
<evidence type="ECO:0000256" key="3">
    <source>
        <dbReference type="ARBA" id="ARBA00022475"/>
    </source>
</evidence>
<evidence type="ECO:0000256" key="5">
    <source>
        <dbReference type="ARBA" id="ARBA00022692"/>
    </source>
</evidence>
<dbReference type="GO" id="GO:0005886">
    <property type="term" value="C:plasma membrane"/>
    <property type="evidence" value="ECO:0007669"/>
    <property type="project" value="UniProtKB-SubCell"/>
</dbReference>
<evidence type="ECO:0000313" key="10">
    <source>
        <dbReference type="Proteomes" id="UP000287996"/>
    </source>
</evidence>
<comment type="similarity">
    <text evidence="2">Belongs to the PqiA family.</text>
</comment>
<dbReference type="OrthoDB" id="9800207at2"/>
<evidence type="ECO:0000256" key="2">
    <source>
        <dbReference type="ARBA" id="ARBA00007555"/>
    </source>
</evidence>
<dbReference type="Proteomes" id="UP000287996">
    <property type="component" value="Unassembled WGS sequence"/>
</dbReference>
<dbReference type="Pfam" id="PF04403">
    <property type="entry name" value="PqiA"/>
    <property type="match status" value="2"/>
</dbReference>
<keyword evidence="5 8" id="KW-0812">Transmembrane</keyword>
<keyword evidence="3" id="KW-1003">Cell membrane</keyword>
<keyword evidence="4" id="KW-0997">Cell inner membrane</keyword>
<keyword evidence="10" id="KW-1185">Reference proteome</keyword>
<evidence type="ECO:0000256" key="1">
    <source>
        <dbReference type="ARBA" id="ARBA00004429"/>
    </source>
</evidence>
<feature type="transmembrane region" description="Helical" evidence="8">
    <location>
        <begin position="351"/>
        <end position="372"/>
    </location>
</feature>
<feature type="transmembrane region" description="Helical" evidence="8">
    <location>
        <begin position="254"/>
        <end position="276"/>
    </location>
</feature>
<evidence type="ECO:0000256" key="6">
    <source>
        <dbReference type="ARBA" id="ARBA00022989"/>
    </source>
</evidence>
<feature type="transmembrane region" description="Helical" evidence="8">
    <location>
        <begin position="147"/>
        <end position="168"/>
    </location>
</feature>
<accession>A0A432ZPE0</accession>
<name>A0A432ZPE0_9GAMM</name>
<proteinExistence type="inferred from homology"/>
<sequence length="416" mass="46322">MATATSSQHWVCLDCDWVVTEVSLVAGQQAQCPRCQHVITKQGSAPLMHLLAYSITALVLLVFALQFPFLALHRSGLHEQMWLLDSVTELVSEQRSLLSILVLLTTLVLPALYLLAALMMTALMLLQRAIPWVRYLARVLVSLRRWLMADVFLIGALISIVKLSSYASVSLQPAFYFFSGFVVVLLLIRAQLDEAWLWQQLPPLGTEPAAVSAKTAHQQQGVGCVCCHAFNRNNQRYCWRCGEWLALSRWRHPLLTLALLLAATAFLVPANVLPMIETLRLGQLSQATITGGVIQLWQQGDQPIAAVIFIASLVIPIAKILLLLGLLYWSKRSAPTAPYSQRMRVFRLTEWVGRWSMIDIFVVAILIALVRLGALMSIYSGAAALAFASVVVLTMLAAMSFDRRRIWWAAEEAKSD</sequence>
<dbReference type="PANTHER" id="PTHR30462:SF3">
    <property type="entry name" value="INTERMEMBRANE TRANSPORT PROTEIN PQIA"/>
    <property type="match status" value="1"/>
</dbReference>
<evidence type="ECO:0000313" key="9">
    <source>
        <dbReference type="EMBL" id="RUO79757.1"/>
    </source>
</evidence>
<dbReference type="NCBIfam" id="TIGR00155">
    <property type="entry name" value="pqiA_fam"/>
    <property type="match status" value="1"/>
</dbReference>
<comment type="subcellular location">
    <subcellularLocation>
        <location evidence="1">Cell inner membrane</location>
        <topology evidence="1">Multi-pass membrane protein</topology>
    </subcellularLocation>
</comment>
<dbReference type="PANTHER" id="PTHR30462">
    <property type="entry name" value="INTERMEMBRANE TRANSPORT PROTEIN PQIB-RELATED"/>
    <property type="match status" value="1"/>
</dbReference>
<dbReference type="RefSeq" id="WP_126842264.1">
    <property type="nucleotide sequence ID" value="NZ_PIQH01000008.1"/>
</dbReference>
<dbReference type="EMBL" id="PIQH01000008">
    <property type="protein sequence ID" value="RUO79757.1"/>
    <property type="molecule type" value="Genomic_DNA"/>
</dbReference>
<protein>
    <submittedName>
        <fullName evidence="9">Paraquat-inducible protein A</fullName>
    </submittedName>
</protein>
<dbReference type="InterPro" id="IPR005219">
    <property type="entry name" value="PqiA-like_proteobact"/>
</dbReference>
<evidence type="ECO:0000256" key="4">
    <source>
        <dbReference type="ARBA" id="ARBA00022519"/>
    </source>
</evidence>
<organism evidence="9 10">
    <name type="scientific">Idiomarina tyrosinivorans</name>
    <dbReference type="NCBI Taxonomy" id="1445662"/>
    <lineage>
        <taxon>Bacteria</taxon>
        <taxon>Pseudomonadati</taxon>
        <taxon>Pseudomonadota</taxon>
        <taxon>Gammaproteobacteria</taxon>
        <taxon>Alteromonadales</taxon>
        <taxon>Idiomarinaceae</taxon>
        <taxon>Idiomarina</taxon>
    </lineage>
</organism>
<dbReference type="InterPro" id="IPR051800">
    <property type="entry name" value="PqiA-PqiB_transport"/>
</dbReference>